<evidence type="ECO:0000313" key="15">
    <source>
        <dbReference type="Proteomes" id="UP000229756"/>
    </source>
</evidence>
<dbReference type="InterPro" id="IPR003838">
    <property type="entry name" value="ABC3_permease_C"/>
</dbReference>
<dbReference type="InterPro" id="IPR040690">
    <property type="entry name" value="FtsX_ECD"/>
</dbReference>
<comment type="caution">
    <text evidence="14">The sequence shown here is derived from an EMBL/GenBank/DDBJ whole genome shotgun (WGS) entry which is preliminary data.</text>
</comment>
<evidence type="ECO:0000256" key="2">
    <source>
        <dbReference type="ARBA" id="ARBA00007379"/>
    </source>
</evidence>
<dbReference type="Pfam" id="PF02687">
    <property type="entry name" value="FtsX"/>
    <property type="match status" value="1"/>
</dbReference>
<evidence type="ECO:0000256" key="7">
    <source>
        <dbReference type="ARBA" id="ARBA00022989"/>
    </source>
</evidence>
<gene>
    <name evidence="14" type="ORF">CO058_02235</name>
</gene>
<evidence type="ECO:0000256" key="4">
    <source>
        <dbReference type="ARBA" id="ARBA00022475"/>
    </source>
</evidence>
<evidence type="ECO:0000259" key="13">
    <source>
        <dbReference type="Pfam" id="PF18075"/>
    </source>
</evidence>
<evidence type="ECO:0000256" key="3">
    <source>
        <dbReference type="ARBA" id="ARBA00021907"/>
    </source>
</evidence>
<evidence type="ECO:0000256" key="1">
    <source>
        <dbReference type="ARBA" id="ARBA00004651"/>
    </source>
</evidence>
<dbReference type="Pfam" id="PF18075">
    <property type="entry name" value="FtsX_ECD"/>
    <property type="match status" value="1"/>
</dbReference>
<dbReference type="GO" id="GO:0051301">
    <property type="term" value="P:cell division"/>
    <property type="evidence" value="ECO:0007669"/>
    <property type="project" value="UniProtKB-KW"/>
</dbReference>
<evidence type="ECO:0000259" key="12">
    <source>
        <dbReference type="Pfam" id="PF02687"/>
    </source>
</evidence>
<comment type="similarity">
    <text evidence="2 10">Belongs to the ABC-4 integral membrane protein family. FtsX subfamily.</text>
</comment>
<keyword evidence="6 11" id="KW-0812">Transmembrane</keyword>
<keyword evidence="8 10" id="KW-0472">Membrane</keyword>
<feature type="transmembrane region" description="Helical" evidence="11">
    <location>
        <begin position="267"/>
        <end position="292"/>
    </location>
</feature>
<dbReference type="PIRSF" id="PIRSF003097">
    <property type="entry name" value="FtsX"/>
    <property type="match status" value="1"/>
</dbReference>
<dbReference type="AlphaFoldDB" id="A0A2M8ELV8"/>
<comment type="subcellular location">
    <subcellularLocation>
        <location evidence="1">Cell membrane</location>
        <topology evidence="1">Multi-pass membrane protein</topology>
    </subcellularLocation>
</comment>
<protein>
    <recommendedName>
        <fullName evidence="3 10">Cell division protein FtsX</fullName>
    </recommendedName>
</protein>
<dbReference type="InterPro" id="IPR004513">
    <property type="entry name" value="FtsX"/>
</dbReference>
<keyword evidence="4 10" id="KW-1003">Cell membrane</keyword>
<feature type="domain" description="ABC3 transporter permease C-terminal" evidence="12">
    <location>
        <begin position="178"/>
        <end position="297"/>
    </location>
</feature>
<keyword evidence="9 10" id="KW-0131">Cell cycle</keyword>
<feature type="transmembrane region" description="Helical" evidence="11">
    <location>
        <begin position="27"/>
        <end position="49"/>
    </location>
</feature>
<feature type="transmembrane region" description="Helical" evidence="11">
    <location>
        <begin position="167"/>
        <end position="200"/>
    </location>
</feature>
<dbReference type="PANTHER" id="PTHR47755">
    <property type="entry name" value="CELL DIVISION PROTEIN FTSX"/>
    <property type="match status" value="1"/>
</dbReference>
<evidence type="ECO:0000256" key="11">
    <source>
        <dbReference type="SAM" id="Phobius"/>
    </source>
</evidence>
<evidence type="ECO:0000256" key="5">
    <source>
        <dbReference type="ARBA" id="ARBA00022618"/>
    </source>
</evidence>
<name>A0A2M8ELV8_UNCKA</name>
<dbReference type="GO" id="GO:0005886">
    <property type="term" value="C:plasma membrane"/>
    <property type="evidence" value="ECO:0007669"/>
    <property type="project" value="UniProtKB-SubCell"/>
</dbReference>
<dbReference type="Proteomes" id="UP000229756">
    <property type="component" value="Unassembled WGS sequence"/>
</dbReference>
<feature type="domain" description="FtsX extracellular" evidence="13">
    <location>
        <begin position="63"/>
        <end position="154"/>
    </location>
</feature>
<reference evidence="15" key="1">
    <citation type="submission" date="2017-09" db="EMBL/GenBank/DDBJ databases">
        <title>Depth-based differentiation of microbial function through sediment-hosted aquifers and enrichment of novel symbionts in the deep terrestrial subsurface.</title>
        <authorList>
            <person name="Probst A.J."/>
            <person name="Ladd B."/>
            <person name="Jarett J.K."/>
            <person name="Geller-Mcgrath D.E."/>
            <person name="Sieber C.M.K."/>
            <person name="Emerson J.B."/>
            <person name="Anantharaman K."/>
            <person name="Thomas B.C."/>
            <person name="Malmstrom R."/>
            <person name="Stieglmeier M."/>
            <person name="Klingl A."/>
            <person name="Woyke T."/>
            <person name="Ryan C.M."/>
            <person name="Banfield J.F."/>
        </authorList>
    </citation>
    <scope>NUCLEOTIDE SEQUENCE [LARGE SCALE GENOMIC DNA]</scope>
</reference>
<evidence type="ECO:0000256" key="10">
    <source>
        <dbReference type="PIRNR" id="PIRNR003097"/>
    </source>
</evidence>
<evidence type="ECO:0000256" key="8">
    <source>
        <dbReference type="ARBA" id="ARBA00023136"/>
    </source>
</evidence>
<dbReference type="EMBL" id="PFSJ01000018">
    <property type="protein sequence ID" value="PJC23667.1"/>
    <property type="molecule type" value="Genomic_DNA"/>
</dbReference>
<sequence length="299" mass="33150">MIKRKGNMNNSIFARTALSIKRSGWRAYAVIFMMSTTFVILGVLLTLIYTSNSISVYFTQKPEVIGFFKDDVSEEQVLEVKKSLESMDFVAEVKYVSKEEAMQSFIEDAKDNQDIIEGVTSNVFPSHLNVKSTSLDKISAVGDYFKSNDLISDVLASENVVSTLAKIVFGIQLFGGTLLLVFTISTILIIFLTIGITIYSQKSEIIIMKLVGATDWYVRAPFIYQGIFSTVVSILIASSIIVPILLTQYQNVMSLVLGDLQVSSIDFSVIAIGLSVELAFGILLSTISGYFATRRYINY</sequence>
<accession>A0A2M8ELV8</accession>
<dbReference type="PANTHER" id="PTHR47755:SF1">
    <property type="entry name" value="CELL DIVISION PROTEIN FTSX"/>
    <property type="match status" value="1"/>
</dbReference>
<organism evidence="14 15">
    <name type="scientific">candidate division WWE3 bacterium CG_4_9_14_0_2_um_filter_35_11</name>
    <dbReference type="NCBI Taxonomy" id="1975077"/>
    <lineage>
        <taxon>Bacteria</taxon>
        <taxon>Katanobacteria</taxon>
    </lineage>
</organism>
<feature type="transmembrane region" description="Helical" evidence="11">
    <location>
        <begin position="221"/>
        <end position="247"/>
    </location>
</feature>
<keyword evidence="5 10" id="KW-0132">Cell division</keyword>
<keyword evidence="7 11" id="KW-1133">Transmembrane helix</keyword>
<dbReference type="Gene3D" id="3.30.70.3040">
    <property type="match status" value="1"/>
</dbReference>
<evidence type="ECO:0000256" key="6">
    <source>
        <dbReference type="ARBA" id="ARBA00022692"/>
    </source>
</evidence>
<evidence type="ECO:0000313" key="14">
    <source>
        <dbReference type="EMBL" id="PJC23667.1"/>
    </source>
</evidence>
<proteinExistence type="inferred from homology"/>
<evidence type="ECO:0000256" key="9">
    <source>
        <dbReference type="ARBA" id="ARBA00023306"/>
    </source>
</evidence>